<dbReference type="Pfam" id="PF20442">
    <property type="entry name" value="BrxL_N"/>
    <property type="match status" value="1"/>
</dbReference>
<dbReference type="InterPro" id="IPR013473">
    <property type="entry name" value="BrxL"/>
</dbReference>
<dbReference type="GO" id="GO:0006508">
    <property type="term" value="P:proteolysis"/>
    <property type="evidence" value="ECO:0007669"/>
    <property type="project" value="UniProtKB-KW"/>
</dbReference>
<reference evidence="4 5" key="1">
    <citation type="journal article" date="2015" name="Genome Announc.">
        <title>Expanding the biotechnology potential of lactobacilli through comparative genomics of 213 strains and associated genera.</title>
        <authorList>
            <person name="Sun Z."/>
            <person name="Harris H.M."/>
            <person name="McCann A."/>
            <person name="Guo C."/>
            <person name="Argimon S."/>
            <person name="Zhang W."/>
            <person name="Yang X."/>
            <person name="Jeffery I.B."/>
            <person name="Cooney J.C."/>
            <person name="Kagawa T.F."/>
            <person name="Liu W."/>
            <person name="Song Y."/>
            <person name="Salvetti E."/>
            <person name="Wrobel A."/>
            <person name="Rasinkangas P."/>
            <person name="Parkhill J."/>
            <person name="Rea M.C."/>
            <person name="O'Sullivan O."/>
            <person name="Ritari J."/>
            <person name="Douillard F.P."/>
            <person name="Paul Ross R."/>
            <person name="Yang R."/>
            <person name="Briner A.E."/>
            <person name="Felis G.E."/>
            <person name="de Vos W.M."/>
            <person name="Barrangou R."/>
            <person name="Klaenhammer T.R."/>
            <person name="Caufield P.W."/>
            <person name="Cui Y."/>
            <person name="Zhang H."/>
            <person name="O'Toole P.W."/>
        </authorList>
    </citation>
    <scope>NUCLEOTIDE SEQUENCE [LARGE SCALE GENOMIC DNA]</scope>
    <source>
        <strain evidence="4 5">DSM 20178</strain>
    </source>
</reference>
<dbReference type="eggNOG" id="COG4930">
    <property type="taxonomic scope" value="Bacteria"/>
</dbReference>
<protein>
    <submittedName>
        <fullName evidence="4">ATP-dependent Lon protease</fullName>
    </submittedName>
</protein>
<dbReference type="EMBL" id="AZCT01000011">
    <property type="protein sequence ID" value="KRK12074.1"/>
    <property type="molecule type" value="Genomic_DNA"/>
</dbReference>
<evidence type="ECO:0000259" key="3">
    <source>
        <dbReference type="Pfam" id="PF20442"/>
    </source>
</evidence>
<dbReference type="RefSeq" id="WP_010491687.1">
    <property type="nucleotide sequence ID" value="NZ_AZCT01000011.1"/>
</dbReference>
<dbReference type="GO" id="GO:0030163">
    <property type="term" value="P:protein catabolic process"/>
    <property type="evidence" value="ECO:0007669"/>
    <property type="project" value="InterPro"/>
</dbReference>
<dbReference type="Proteomes" id="UP000051984">
    <property type="component" value="Unassembled WGS sequence"/>
</dbReference>
<dbReference type="GeneID" id="45549149"/>
<feature type="region of interest" description="Disordered" evidence="1">
    <location>
        <begin position="1"/>
        <end position="20"/>
    </location>
</feature>
<dbReference type="SUPFAM" id="SSF54211">
    <property type="entry name" value="Ribosomal protein S5 domain 2-like"/>
    <property type="match status" value="1"/>
</dbReference>
<dbReference type="GO" id="GO:0005524">
    <property type="term" value="F:ATP binding"/>
    <property type="evidence" value="ECO:0007669"/>
    <property type="project" value="InterPro"/>
</dbReference>
<dbReference type="Gene3D" id="3.30.230.10">
    <property type="match status" value="1"/>
</dbReference>
<dbReference type="InterPro" id="IPR020568">
    <property type="entry name" value="Ribosomal_Su5_D2-typ_SF"/>
</dbReference>
<proteinExistence type="predicted"/>
<feature type="compositionally biased region" description="Basic and acidic residues" evidence="1">
    <location>
        <begin position="1"/>
        <end position="11"/>
    </location>
</feature>
<dbReference type="InterPro" id="IPR046838">
    <property type="entry name" value="BrxL_N"/>
</dbReference>
<evidence type="ECO:0000313" key="5">
    <source>
        <dbReference type="Proteomes" id="UP000051984"/>
    </source>
</evidence>
<dbReference type="PANTHER" id="PTHR10046">
    <property type="entry name" value="ATP DEPENDENT LON PROTEASE FAMILY MEMBER"/>
    <property type="match status" value="1"/>
</dbReference>
<dbReference type="InterPro" id="IPR008269">
    <property type="entry name" value="Lon_proteolytic"/>
</dbReference>
<evidence type="ECO:0000259" key="2">
    <source>
        <dbReference type="Pfam" id="PF05362"/>
    </source>
</evidence>
<organism evidence="4 5">
    <name type="scientific">Lacticaseibacillus zeae DSM 20178 = KCTC 3804</name>
    <dbReference type="NCBI Taxonomy" id="1423816"/>
    <lineage>
        <taxon>Bacteria</taxon>
        <taxon>Bacillati</taxon>
        <taxon>Bacillota</taxon>
        <taxon>Bacilli</taxon>
        <taxon>Lactobacillales</taxon>
        <taxon>Lactobacillaceae</taxon>
        <taxon>Lacticaseibacillus</taxon>
    </lineage>
</organism>
<feature type="domain" description="BREX system Lon protease-like BrxL N-terminal" evidence="3">
    <location>
        <begin position="26"/>
        <end position="156"/>
    </location>
</feature>
<dbReference type="Pfam" id="PF05362">
    <property type="entry name" value="Lon_C"/>
    <property type="match status" value="1"/>
</dbReference>
<comment type="caution">
    <text evidence="4">The sequence shown here is derived from an EMBL/GenBank/DDBJ whole genome shotgun (WGS) entry which is preliminary data.</text>
</comment>
<dbReference type="InterPro" id="IPR027065">
    <property type="entry name" value="Lon_Prtase"/>
</dbReference>
<dbReference type="Pfam" id="PF13337">
    <property type="entry name" value="BrxL_ATPase"/>
    <property type="match status" value="1"/>
</dbReference>
<keyword evidence="4" id="KW-0378">Hydrolase</keyword>
<dbReference type="GO" id="GO:0004176">
    <property type="term" value="F:ATP-dependent peptidase activity"/>
    <property type="evidence" value="ECO:0007669"/>
    <property type="project" value="InterPro"/>
</dbReference>
<dbReference type="NCBIfam" id="TIGR02688">
    <property type="entry name" value="BREX system Lon protease-like protein BrxL"/>
    <property type="match status" value="1"/>
</dbReference>
<dbReference type="InterPro" id="IPR014721">
    <property type="entry name" value="Ribsml_uS5_D2-typ_fold_subgr"/>
</dbReference>
<sequence length="687" mass="77210">MTSDEHNDRSQADPQVDPTVAKLEQSFPGRFVRKDLTQRIKEGANVPIYVLEFLLGQYANSSDPQLIEDGVERVKKTLAHNYVRPDEAEMVKSKIRENGAYTVIDKLTVQLNERADRYEAFFSNLGLTNVPVDERYVQDYERLLIGGIWSIVRVEYQHDNEDHFTIEKLTPIQVPFVDMKEVYEGRKAFTTDEWLDVLLRTTGMEPTQFTEREKWLLLSRLIPFVENNYNFVELGPRGTGKSHVYKELSPDSILVSGGQTTVANLFYNMARREVGLVGMWDVVAFDEVAGIKFKDNDGVQIMKDYMASGSFARGRDQIQASASMVFVGNINQSVDVLLRTSNLFEPFPEVMGTDTAFLDRIHNYLPGWEIPKYRPEFFTKGFGFITDYFSEVMRELRKTSYGDAIDPYFNFGKQLNQRDVIAVRKTVSGMIKLLYPNGIFNKAEVAKVLEFALEMRRRVKEQLKRIGGMEFYDVNFSYIDKETFEEKFVSVPESGSSSLIPVGQENPGHVYTVAYDDSERLSLIKLETQVVPGSGKLSKTGVGSSGKAKEAMDTAFKYLKANYKSIDQRIAAEARDFVVSETNLNNTVPSSHISLATFVALVSIALGRPTLDQLVILGDFTIGGTISRIDNLPDVLQVAQDSGAKRVLIPTSSASEISAVPADLMSSFNLNFYSSVEDAAFKALGAN</sequence>
<gene>
    <name evidence="4" type="ORF">FD51_GL000670</name>
</gene>
<keyword evidence="4" id="KW-0645">Protease</keyword>
<dbReference type="GO" id="GO:0004252">
    <property type="term" value="F:serine-type endopeptidase activity"/>
    <property type="evidence" value="ECO:0007669"/>
    <property type="project" value="InterPro"/>
</dbReference>
<name>A0A0R1EYI7_LACZE</name>
<feature type="domain" description="Lon proteolytic" evidence="2">
    <location>
        <begin position="522"/>
        <end position="684"/>
    </location>
</feature>
<accession>A0A0R1EYI7</accession>
<dbReference type="PATRIC" id="fig|1423816.3.peg.674"/>
<dbReference type="AlphaFoldDB" id="A0A0R1EYI7"/>
<evidence type="ECO:0000313" key="4">
    <source>
        <dbReference type="EMBL" id="KRK12074.1"/>
    </source>
</evidence>
<dbReference type="InterPro" id="IPR014061">
    <property type="entry name" value="BrxL-like"/>
</dbReference>
<evidence type="ECO:0000256" key="1">
    <source>
        <dbReference type="SAM" id="MobiDB-lite"/>
    </source>
</evidence>
<dbReference type="NCBIfam" id="TIGR02653">
    <property type="entry name" value="Lon_rel_chp"/>
    <property type="match status" value="1"/>
</dbReference>